<gene>
    <name evidence="4" type="ORF">NQ318_010351</name>
</gene>
<dbReference type="Gene3D" id="1.10.555.10">
    <property type="entry name" value="Rho GTPase activation protein"/>
    <property type="match status" value="1"/>
</dbReference>
<dbReference type="GO" id="GO:0007165">
    <property type="term" value="P:signal transduction"/>
    <property type="evidence" value="ECO:0007669"/>
    <property type="project" value="InterPro"/>
</dbReference>
<sequence length="376" mass="41501">TPATASSRPYPRWYRTTTIQVQGSHLSPQLSKSKTTTSRNRSPTGQSPVSKTRKPSHIPDPSTSPKSKTWRGRVAKQFRKFNQGANSPNSPTAPEGSTFGIPIEDCLPSSGNIHVPRFVEVCTDIIDERGLQTVGIYRVPGNNASITGLTEEVNRCYDDMPLDDPRWNDLHVVSSVLKSYFRKMPNSLVTVQLYPSFIKADKIEDPKGRMEELKRLVRSLPKHNYHTLKHIIMHLKRVADNSQKIDRWGNWSSSASNVNQNARLSMKPADLHLLTKTHSASNVFTRTVNPDNCRNSLSSVDGNAFSVQYNNKASGAGSDMSDSSYLYVSSNSTKHFADVSDTNKTANASVRGAFNRGGYNDVTDGVSERGGTLSVA</sequence>
<feature type="compositionally biased region" description="Basic residues" evidence="2">
    <location>
        <begin position="68"/>
        <end position="79"/>
    </location>
</feature>
<evidence type="ECO:0000313" key="4">
    <source>
        <dbReference type="EMBL" id="KAJ8947757.1"/>
    </source>
</evidence>
<dbReference type="InterPro" id="IPR008936">
    <property type="entry name" value="Rho_GTPase_activation_prot"/>
</dbReference>
<name>A0AAV8Y8F9_9CUCU</name>
<keyword evidence="1" id="KW-0343">GTPase activation</keyword>
<dbReference type="InterPro" id="IPR000198">
    <property type="entry name" value="RhoGAP_dom"/>
</dbReference>
<evidence type="ECO:0000259" key="3">
    <source>
        <dbReference type="PROSITE" id="PS50238"/>
    </source>
</evidence>
<evidence type="ECO:0000313" key="5">
    <source>
        <dbReference type="Proteomes" id="UP001162162"/>
    </source>
</evidence>
<dbReference type="Proteomes" id="UP001162162">
    <property type="component" value="Unassembled WGS sequence"/>
</dbReference>
<dbReference type="PANTHER" id="PTHR23176:SF133">
    <property type="entry name" value="GTPASE-ACTIVATING PROTEIN PAC-1"/>
    <property type="match status" value="1"/>
</dbReference>
<dbReference type="AlphaFoldDB" id="A0AAV8Y8F9"/>
<dbReference type="InterPro" id="IPR050729">
    <property type="entry name" value="Rho-GAP"/>
</dbReference>
<feature type="compositionally biased region" description="Polar residues" evidence="2">
    <location>
        <begin position="39"/>
        <end position="50"/>
    </location>
</feature>
<feature type="region of interest" description="Disordered" evidence="2">
    <location>
        <begin position="1"/>
        <end position="101"/>
    </location>
</feature>
<dbReference type="Pfam" id="PF00620">
    <property type="entry name" value="RhoGAP"/>
    <property type="match status" value="1"/>
</dbReference>
<dbReference type="SMART" id="SM00324">
    <property type="entry name" value="RhoGAP"/>
    <property type="match status" value="1"/>
</dbReference>
<dbReference type="EMBL" id="JAPWTK010000153">
    <property type="protein sequence ID" value="KAJ8947757.1"/>
    <property type="molecule type" value="Genomic_DNA"/>
</dbReference>
<organism evidence="4 5">
    <name type="scientific">Aromia moschata</name>
    <dbReference type="NCBI Taxonomy" id="1265417"/>
    <lineage>
        <taxon>Eukaryota</taxon>
        <taxon>Metazoa</taxon>
        <taxon>Ecdysozoa</taxon>
        <taxon>Arthropoda</taxon>
        <taxon>Hexapoda</taxon>
        <taxon>Insecta</taxon>
        <taxon>Pterygota</taxon>
        <taxon>Neoptera</taxon>
        <taxon>Endopterygota</taxon>
        <taxon>Coleoptera</taxon>
        <taxon>Polyphaga</taxon>
        <taxon>Cucujiformia</taxon>
        <taxon>Chrysomeloidea</taxon>
        <taxon>Cerambycidae</taxon>
        <taxon>Cerambycinae</taxon>
        <taxon>Callichromatini</taxon>
        <taxon>Aromia</taxon>
    </lineage>
</organism>
<feature type="compositionally biased region" description="Polar residues" evidence="2">
    <location>
        <begin position="15"/>
        <end position="30"/>
    </location>
</feature>
<dbReference type="GO" id="GO:0005737">
    <property type="term" value="C:cytoplasm"/>
    <property type="evidence" value="ECO:0007669"/>
    <property type="project" value="TreeGrafter"/>
</dbReference>
<evidence type="ECO:0000256" key="2">
    <source>
        <dbReference type="SAM" id="MobiDB-lite"/>
    </source>
</evidence>
<dbReference type="GO" id="GO:0005096">
    <property type="term" value="F:GTPase activator activity"/>
    <property type="evidence" value="ECO:0007669"/>
    <property type="project" value="UniProtKB-KW"/>
</dbReference>
<dbReference type="PANTHER" id="PTHR23176">
    <property type="entry name" value="RHO/RAC/CDC GTPASE-ACTIVATING PROTEIN"/>
    <property type="match status" value="1"/>
</dbReference>
<feature type="domain" description="Rho-GAP" evidence="3">
    <location>
        <begin position="101"/>
        <end position="305"/>
    </location>
</feature>
<accession>A0AAV8Y8F9</accession>
<keyword evidence="5" id="KW-1185">Reference proteome</keyword>
<evidence type="ECO:0000256" key="1">
    <source>
        <dbReference type="ARBA" id="ARBA00022468"/>
    </source>
</evidence>
<feature type="compositionally biased region" description="Polar residues" evidence="2">
    <location>
        <begin position="83"/>
        <end position="92"/>
    </location>
</feature>
<dbReference type="SUPFAM" id="SSF48350">
    <property type="entry name" value="GTPase activation domain, GAP"/>
    <property type="match status" value="1"/>
</dbReference>
<reference evidence="4" key="1">
    <citation type="journal article" date="2023" name="Insect Mol. Biol.">
        <title>Genome sequencing provides insights into the evolution of gene families encoding plant cell wall-degrading enzymes in longhorned beetles.</title>
        <authorList>
            <person name="Shin N.R."/>
            <person name="Okamura Y."/>
            <person name="Kirsch R."/>
            <person name="Pauchet Y."/>
        </authorList>
    </citation>
    <scope>NUCLEOTIDE SEQUENCE</scope>
    <source>
        <strain evidence="4">AMC_N1</strain>
    </source>
</reference>
<proteinExistence type="predicted"/>
<protein>
    <recommendedName>
        <fullName evidence="3">Rho-GAP domain-containing protein</fullName>
    </recommendedName>
</protein>
<dbReference type="PROSITE" id="PS50238">
    <property type="entry name" value="RHOGAP"/>
    <property type="match status" value="1"/>
</dbReference>
<feature type="non-terminal residue" evidence="4">
    <location>
        <position position="1"/>
    </location>
</feature>
<comment type="caution">
    <text evidence="4">The sequence shown here is derived from an EMBL/GenBank/DDBJ whole genome shotgun (WGS) entry which is preliminary data.</text>
</comment>